<evidence type="ECO:0000313" key="3">
    <source>
        <dbReference type="EMBL" id="PSR83181.1"/>
    </source>
</evidence>
<dbReference type="CDD" id="cd09280">
    <property type="entry name" value="RNase_HI_eukaryote_like"/>
    <property type="match status" value="1"/>
</dbReference>
<reference evidence="3 4" key="1">
    <citation type="submission" date="2018-02" db="EMBL/GenBank/DDBJ databases">
        <title>Genome sequence of the basidiomycete white-rot fungus Phlebia centrifuga.</title>
        <authorList>
            <person name="Granchi Z."/>
            <person name="Peng M."/>
            <person name="de Vries R.P."/>
            <person name="Hilden K."/>
            <person name="Makela M.R."/>
            <person name="Grigoriev I."/>
            <person name="Riley R."/>
        </authorList>
    </citation>
    <scope>NUCLEOTIDE SEQUENCE [LARGE SCALE GENOMIC DNA]</scope>
    <source>
        <strain evidence="3 4">FBCC195</strain>
    </source>
</reference>
<dbReference type="InterPro" id="IPR012337">
    <property type="entry name" value="RNaseH-like_sf"/>
</dbReference>
<dbReference type="InterPro" id="IPR036691">
    <property type="entry name" value="Endo/exonu/phosph_ase_sf"/>
</dbReference>
<accession>A0A2R6P1B1</accession>
<dbReference type="InterPro" id="IPR000477">
    <property type="entry name" value="RT_dom"/>
</dbReference>
<dbReference type="Pfam" id="PF00078">
    <property type="entry name" value="RVT_1"/>
    <property type="match status" value="1"/>
</dbReference>
<dbReference type="InterPro" id="IPR005135">
    <property type="entry name" value="Endo/exonuclease/phosphatase"/>
</dbReference>
<protein>
    <recommendedName>
        <fullName evidence="2">RNase H type-1 domain-containing protein</fullName>
    </recommendedName>
</protein>
<dbReference type="OrthoDB" id="2802125at2759"/>
<feature type="compositionally biased region" description="Polar residues" evidence="1">
    <location>
        <begin position="61"/>
        <end position="70"/>
    </location>
</feature>
<feature type="compositionally biased region" description="Pro residues" evidence="1">
    <location>
        <begin position="413"/>
        <end position="422"/>
    </location>
</feature>
<dbReference type="Gene3D" id="3.30.420.10">
    <property type="entry name" value="Ribonuclease H-like superfamily/Ribonuclease H"/>
    <property type="match status" value="1"/>
</dbReference>
<dbReference type="Pfam" id="PF03372">
    <property type="entry name" value="Exo_endo_phos"/>
    <property type="match status" value="1"/>
</dbReference>
<evidence type="ECO:0000313" key="4">
    <source>
        <dbReference type="Proteomes" id="UP000186601"/>
    </source>
</evidence>
<dbReference type="CDD" id="cd01650">
    <property type="entry name" value="RT_nLTR_like"/>
    <property type="match status" value="1"/>
</dbReference>
<dbReference type="GO" id="GO:0003676">
    <property type="term" value="F:nucleic acid binding"/>
    <property type="evidence" value="ECO:0007669"/>
    <property type="project" value="InterPro"/>
</dbReference>
<sequence length="1815" mass="201309">LHHAQNREDLPSAPGSKTGGATVGPAPQKFGQNFLHPLEVIRAVRGAVEDHSSSSEPSRSLPVQFTTMPSRTPLHEPSRSAEPAEGEEDLIDPGWPDDSQPAASDLLELSSGLEASQGMFASSGSILYKVTNDYFSDSMASSVDQPDVTETLVKLAPPSSRRVLKGASAASFSRMIANCTTASTRAEASGTLTTASQKKKPKGKELPDPIGPDEFGLLPVASGRALDNIPILHGNTRSLAVRLDSMRMTFEESFSALETTVERHFDSLPGVVAAQVAAAMVKHRSLPPSTEGHIPARHIRLIQDQLNRLQGAHNKSVGIMESRLKLLDESQLRNASSVTSLEYDFDNLSSSVYERYGRRPPPQDMPGSPSEHVYQHSASTNRADYMVPEGATNKRQRLTRSDSLPPSRVIPNLPDPHAPVRPPHYTPIATAPMDRTTDVRFGSRSWDARRVREQVFNIADCVFRQHVHLRKAVTNVSLDDDTLFVRIAFINRPLAASFLNAWSLRDPLYCPTFSKSFRVNSALNDNACPLRLLSWNIHGGLASKLLKPEFRKKLEQYDIVLLQETHLRPDQEQQLMLPAEFMIFVESRPNSEGLGQTGGGVATLVRSYLQPTARRNLGGPDLLVVDVGNVCVVNCYLPPCNSRWVTSSAISPDENLAQAMAVCCARAENLVLLGGDLNARTNSLQPRTTDAPRTSPDKGAISGHGRFILQLGSDCNLQILNGSRWQTPTSLLHHTSFQPNGCSVIDYFLASSAFLQAGFIEHLDILPLSACWSDHAMVTLTLTGLRQQNCQSTTQVPAARKAARIIIAKGTGPLDSLLRHTLKSSQTLDEALIDLYGPVRAESAFVKVHTDGCCLNPGSPAARAGAGVFWGPGDRRNLAFAVTGPQTNNRAELAAILGAIRNTPPTQSMQLFSDSQYAIHCICHWAPRWAASGWHCANADLLKDIVQAISDRYAPIHLIWVKGHAGNSGNEHADRLADQGARLPGPVLPYMTINAPSWPTQSQLPLVSDSGKVVTSLHPTSMPPAQVQWQHPDPEITGLDPLHLQMEWSRQDDRLKRLMTAKSQGDFWKEWKQIVDPKARPNIVSADQLREVFLPRMNPPQSLPAEFDALRHATNREWMSSLPPTTSDPSPERFFSRRIEVAEIEAVKQHIKDHTMHSAKGADKINYTFIMTIPNDDLRALFQACIDATDAPVQWLTTILAAIGKRGKDLANPENYRTIGLESCLVKFLTLLIDRRIRSWAEARRRLPPSQNGFRAGHRTCNNAFVLRTAIDKAAANGQLLYACFVDLRNAFPSVDQPTLWKKLHDWGASGPIIDWLRMLYSRMSYVIRFGGEVAENFKAFAGILIGDPASPILWILYLTDFTIQDHPSDISLNGTLTSHLEQADDIVLFSTSAEGLQSKLNQLVLWCRRNFMLIHAIKSKGMIFNGPLPARAPRLTVNSTVIDWVKEYCYVGMFFCSTDRYIFARHIDQRTANARKAANASLCLESYVGQVPAWVLRTLYMAMVDPHLIFGCEVALDVEASLTLPLQKLQHAYIRRLLGLNKRSATSVLFTETGLWPITYRRAQLALRYLMYIIRDKPALPLAALDEAYLLASSGHASWFSDLYYMLRSLPIPIPLDLSSKPTIASVSELLLQLESTLRMHLDTTIENSPKFVLIHGRLDYSSKSRRLVHNTLAFRNYLKVQIFEHRRALARLVASDHPLAVEQLRRVSTTRRVPRESRTCRFCAISGTIESECHVLLNCTDRRLTDLRDKFMDDALATCPALVQHRRTTTDLGFLQALLSRDATIDRLGAYVHEVFMLCAEVPMLIPDVGTAP</sequence>
<feature type="non-terminal residue" evidence="3">
    <location>
        <position position="1"/>
    </location>
</feature>
<feature type="region of interest" description="Disordered" evidence="1">
    <location>
        <begin position="356"/>
        <end position="422"/>
    </location>
</feature>
<comment type="caution">
    <text evidence="3">The sequence shown here is derived from an EMBL/GenBank/DDBJ whole genome shotgun (WGS) entry which is preliminary data.</text>
</comment>
<dbReference type="SUPFAM" id="SSF53098">
    <property type="entry name" value="Ribonuclease H-like"/>
    <property type="match status" value="1"/>
</dbReference>
<dbReference type="InterPro" id="IPR036397">
    <property type="entry name" value="RNaseH_sf"/>
</dbReference>
<organism evidence="3 4">
    <name type="scientific">Hermanssonia centrifuga</name>
    <dbReference type="NCBI Taxonomy" id="98765"/>
    <lineage>
        <taxon>Eukaryota</taxon>
        <taxon>Fungi</taxon>
        <taxon>Dikarya</taxon>
        <taxon>Basidiomycota</taxon>
        <taxon>Agaricomycotina</taxon>
        <taxon>Agaricomycetes</taxon>
        <taxon>Polyporales</taxon>
        <taxon>Meruliaceae</taxon>
        <taxon>Hermanssonia</taxon>
    </lineage>
</organism>
<dbReference type="InterPro" id="IPR002156">
    <property type="entry name" value="RNaseH_domain"/>
</dbReference>
<feature type="region of interest" description="Disordered" evidence="1">
    <location>
        <begin position="46"/>
        <end position="103"/>
    </location>
</feature>
<dbReference type="SUPFAM" id="SSF56219">
    <property type="entry name" value="DNase I-like"/>
    <property type="match status" value="1"/>
</dbReference>
<proteinExistence type="predicted"/>
<gene>
    <name evidence="3" type="ORF">PHLCEN_2v5830</name>
</gene>
<name>A0A2R6P1B1_9APHY</name>
<dbReference type="GO" id="GO:0004523">
    <property type="term" value="F:RNA-DNA hybrid ribonuclease activity"/>
    <property type="evidence" value="ECO:0007669"/>
    <property type="project" value="InterPro"/>
</dbReference>
<feature type="compositionally biased region" description="Basic and acidic residues" evidence="1">
    <location>
        <begin position="1"/>
        <end position="10"/>
    </location>
</feature>
<feature type="region of interest" description="Disordered" evidence="1">
    <location>
        <begin position="1"/>
        <end position="31"/>
    </location>
</feature>
<dbReference type="PROSITE" id="PS50879">
    <property type="entry name" value="RNASE_H_1"/>
    <property type="match status" value="1"/>
</dbReference>
<evidence type="ECO:0000256" key="1">
    <source>
        <dbReference type="SAM" id="MobiDB-lite"/>
    </source>
</evidence>
<dbReference type="PANTHER" id="PTHR47027:SF20">
    <property type="entry name" value="REVERSE TRANSCRIPTASE-LIKE PROTEIN WITH RNA-DIRECTED DNA POLYMERASE DOMAIN"/>
    <property type="match status" value="1"/>
</dbReference>
<dbReference type="Pfam" id="PF00075">
    <property type="entry name" value="RNase_H"/>
    <property type="match status" value="1"/>
</dbReference>
<feature type="region of interest" description="Disordered" evidence="1">
    <location>
        <begin position="184"/>
        <end position="211"/>
    </location>
</feature>
<feature type="domain" description="RNase H type-1" evidence="2">
    <location>
        <begin position="842"/>
        <end position="982"/>
    </location>
</feature>
<evidence type="ECO:0000259" key="2">
    <source>
        <dbReference type="PROSITE" id="PS50879"/>
    </source>
</evidence>
<dbReference type="Gene3D" id="3.60.10.10">
    <property type="entry name" value="Endonuclease/exonuclease/phosphatase"/>
    <property type="match status" value="1"/>
</dbReference>
<keyword evidence="4" id="KW-1185">Reference proteome</keyword>
<dbReference type="PANTHER" id="PTHR47027">
    <property type="entry name" value="REVERSE TRANSCRIPTASE DOMAIN-CONTAINING PROTEIN"/>
    <property type="match status" value="1"/>
</dbReference>
<dbReference type="STRING" id="98765.A0A2R6P1B1"/>
<dbReference type="EMBL" id="MLYV02000565">
    <property type="protein sequence ID" value="PSR83181.1"/>
    <property type="molecule type" value="Genomic_DNA"/>
</dbReference>
<feature type="compositionally biased region" description="Polar residues" evidence="1">
    <location>
        <begin position="184"/>
        <end position="196"/>
    </location>
</feature>
<dbReference type="Proteomes" id="UP000186601">
    <property type="component" value="Unassembled WGS sequence"/>
</dbReference>